<evidence type="ECO:0000313" key="2">
    <source>
        <dbReference type="Proteomes" id="UP000799766"/>
    </source>
</evidence>
<dbReference type="AlphaFoldDB" id="A0A6A6NTI3"/>
<protein>
    <submittedName>
        <fullName evidence="1">Uncharacterized protein</fullName>
    </submittedName>
</protein>
<sequence length="192" mass="22145">MSVYSTSSVDSEYSNPPARQYSLPTFDIMTDGSLNEHEKEQLIHSLRTHRLNTLVELRRVEKIFARLGSQDLSEPMTTAWAYYVNSHTLLTELRSLTRNYPFSSDCLDEAKRRVYTDPTSNRSWNLCWLVLVKMQSDRLIPYYAQHQASQPSMWGNRIPSAEGVAQLTNAFVGEWEGAVDQLLRNWDVPPSR</sequence>
<reference evidence="1" key="1">
    <citation type="journal article" date="2020" name="Stud. Mycol.">
        <title>101 Dothideomycetes genomes: a test case for predicting lifestyles and emergence of pathogens.</title>
        <authorList>
            <person name="Haridas S."/>
            <person name="Albert R."/>
            <person name="Binder M."/>
            <person name="Bloem J."/>
            <person name="Labutti K."/>
            <person name="Salamov A."/>
            <person name="Andreopoulos B."/>
            <person name="Baker S."/>
            <person name="Barry K."/>
            <person name="Bills G."/>
            <person name="Bluhm B."/>
            <person name="Cannon C."/>
            <person name="Castanera R."/>
            <person name="Culley D."/>
            <person name="Daum C."/>
            <person name="Ezra D."/>
            <person name="Gonzalez J."/>
            <person name="Henrissat B."/>
            <person name="Kuo A."/>
            <person name="Liang C."/>
            <person name="Lipzen A."/>
            <person name="Lutzoni F."/>
            <person name="Magnuson J."/>
            <person name="Mondo S."/>
            <person name="Nolan M."/>
            <person name="Ohm R."/>
            <person name="Pangilinan J."/>
            <person name="Park H.-J."/>
            <person name="Ramirez L."/>
            <person name="Alfaro M."/>
            <person name="Sun H."/>
            <person name="Tritt A."/>
            <person name="Yoshinaga Y."/>
            <person name="Zwiers L.-H."/>
            <person name="Turgeon B."/>
            <person name="Goodwin S."/>
            <person name="Spatafora J."/>
            <person name="Crous P."/>
            <person name="Grigoriev I."/>
        </authorList>
    </citation>
    <scope>NUCLEOTIDE SEQUENCE</scope>
    <source>
        <strain evidence="1">ATCC 16933</strain>
    </source>
</reference>
<gene>
    <name evidence="1" type="ORF">BDY21DRAFT_366139</name>
</gene>
<evidence type="ECO:0000313" key="1">
    <source>
        <dbReference type="EMBL" id="KAF2454742.1"/>
    </source>
</evidence>
<name>A0A6A6NTI3_9PEZI</name>
<dbReference type="OrthoDB" id="4932428at2759"/>
<dbReference type="Proteomes" id="UP000799766">
    <property type="component" value="Unassembled WGS sequence"/>
</dbReference>
<proteinExistence type="predicted"/>
<dbReference type="EMBL" id="MU001690">
    <property type="protein sequence ID" value="KAF2454742.1"/>
    <property type="molecule type" value="Genomic_DNA"/>
</dbReference>
<accession>A0A6A6NTI3</accession>
<organism evidence="1 2">
    <name type="scientific">Lineolata rhizophorae</name>
    <dbReference type="NCBI Taxonomy" id="578093"/>
    <lineage>
        <taxon>Eukaryota</taxon>
        <taxon>Fungi</taxon>
        <taxon>Dikarya</taxon>
        <taxon>Ascomycota</taxon>
        <taxon>Pezizomycotina</taxon>
        <taxon>Dothideomycetes</taxon>
        <taxon>Dothideomycetes incertae sedis</taxon>
        <taxon>Lineolatales</taxon>
        <taxon>Lineolataceae</taxon>
        <taxon>Lineolata</taxon>
    </lineage>
</organism>
<keyword evidence="2" id="KW-1185">Reference proteome</keyword>